<dbReference type="OrthoDB" id="66776at2"/>
<keyword evidence="7" id="KW-1185">Reference proteome</keyword>
<dbReference type="Pfam" id="PF00293">
    <property type="entry name" value="NUDIX"/>
    <property type="match status" value="1"/>
</dbReference>
<feature type="domain" description="Nudix hydrolase" evidence="4">
    <location>
        <begin position="1"/>
        <end position="130"/>
    </location>
</feature>
<evidence type="ECO:0000313" key="6">
    <source>
        <dbReference type="EMBL" id="SCT21830.1"/>
    </source>
</evidence>
<protein>
    <submittedName>
        <fullName evidence="6">MutT domain containing protein</fullName>
    </submittedName>
</protein>
<dbReference type="Gene3D" id="3.40.630.30">
    <property type="match status" value="1"/>
</dbReference>
<dbReference type="InterPro" id="IPR000182">
    <property type="entry name" value="GNAT_dom"/>
</dbReference>
<keyword evidence="2" id="KW-0378">Hydrolase</keyword>
<dbReference type="Proteomes" id="UP000095412">
    <property type="component" value="Unassembled WGS sequence"/>
</dbReference>
<comment type="cofactor">
    <cofactor evidence="1">
        <name>Mg(2+)</name>
        <dbReference type="ChEBI" id="CHEBI:18420"/>
    </cofactor>
</comment>
<sequence length="288" mass="33159">MIKCVCLVVERQDALLLVQARNREKYYFPGGKIDDGESYTAALCREVREELQLDIPESSLVYIDTVIGDAYPQKNMQTELNCYYTTAEVDWSRIEANQEITDIQWIDKKEEHKIAPAVLTWIASRSYLKNNTTIQLMPYYAQLKEAIERIKITEADRKFTKTPVENILLAEQDPERHPTLVFDGNKRCVGFFTLHEGGGVSPFSNNKNAIFFRSFSIDADSRGKGLGKQVIQALPDYVKQHFTNINEIVLTVNTDNKRAHQLYQQCDYENIGHTTLEDRPVYILSHKI</sequence>
<evidence type="ECO:0000313" key="5">
    <source>
        <dbReference type="EMBL" id="SCS99991.1"/>
    </source>
</evidence>
<dbReference type="AlphaFoldDB" id="A0A1D4MNI6"/>
<dbReference type="Pfam" id="PF00583">
    <property type="entry name" value="Acetyltransf_1"/>
    <property type="match status" value="1"/>
</dbReference>
<dbReference type="SUPFAM" id="SSF55729">
    <property type="entry name" value="Acyl-CoA N-acyltransferases (Nat)"/>
    <property type="match status" value="1"/>
</dbReference>
<evidence type="ECO:0000256" key="1">
    <source>
        <dbReference type="ARBA" id="ARBA00001946"/>
    </source>
</evidence>
<evidence type="ECO:0000313" key="8">
    <source>
        <dbReference type="Proteomes" id="UP000095768"/>
    </source>
</evidence>
<dbReference type="PROSITE" id="PS51462">
    <property type="entry name" value="NUDIX"/>
    <property type="match status" value="1"/>
</dbReference>
<name>A0A1D4MNI6_9STAP</name>
<dbReference type="PANTHER" id="PTHR43046">
    <property type="entry name" value="GDP-MANNOSE MANNOSYL HYDROLASE"/>
    <property type="match status" value="1"/>
</dbReference>
<dbReference type="RefSeq" id="WP_081333103.1">
    <property type="nucleotide sequence ID" value="NZ_FMPG01000010.1"/>
</dbReference>
<dbReference type="InterPro" id="IPR015797">
    <property type="entry name" value="NUDIX_hydrolase-like_dom_sf"/>
</dbReference>
<dbReference type="CDD" id="cd04690">
    <property type="entry name" value="NUDIX_Hydrolase"/>
    <property type="match status" value="1"/>
</dbReference>
<reference evidence="6 8" key="2">
    <citation type="submission" date="2016-09" db="EMBL/GenBank/DDBJ databases">
        <authorList>
            <consortium name="Pathogen Informatics"/>
        </authorList>
    </citation>
    <scope>NUCLEOTIDE SEQUENCE [LARGE SCALE GENOMIC DNA]</scope>
    <source>
        <strain evidence="6 8">82B</strain>
    </source>
</reference>
<evidence type="ECO:0000313" key="7">
    <source>
        <dbReference type="Proteomes" id="UP000095412"/>
    </source>
</evidence>
<reference evidence="5 7" key="1">
    <citation type="submission" date="2016-09" db="EMBL/GenBank/DDBJ databases">
        <authorList>
            <consortium name="Pathogen Informatics"/>
            <person name="Sun Q."/>
            <person name="Inoue M."/>
        </authorList>
    </citation>
    <scope>NUCLEOTIDE SEQUENCE [LARGE SCALE GENOMIC DNA]</scope>
    <source>
        <strain evidence="5 7">82C</strain>
    </source>
</reference>
<proteinExistence type="predicted"/>
<evidence type="ECO:0000259" key="4">
    <source>
        <dbReference type="PROSITE" id="PS51462"/>
    </source>
</evidence>
<feature type="domain" description="N-acetyltransferase" evidence="3">
    <location>
        <begin position="138"/>
        <end position="288"/>
    </location>
</feature>
<dbReference type="GO" id="GO:0016747">
    <property type="term" value="F:acyltransferase activity, transferring groups other than amino-acyl groups"/>
    <property type="evidence" value="ECO:0007669"/>
    <property type="project" value="InterPro"/>
</dbReference>
<dbReference type="EMBL" id="FMPG01000010">
    <property type="protein sequence ID" value="SCT21830.1"/>
    <property type="molecule type" value="Genomic_DNA"/>
</dbReference>
<dbReference type="SUPFAM" id="SSF55811">
    <property type="entry name" value="Nudix"/>
    <property type="match status" value="1"/>
</dbReference>
<accession>A0A1D4MNI6</accession>
<gene>
    <name evidence="6" type="ORF">SAMEA2297795_02008</name>
    <name evidence="5" type="ORF">SAMEA2297796_01529</name>
</gene>
<dbReference type="GO" id="GO:0016787">
    <property type="term" value="F:hydrolase activity"/>
    <property type="evidence" value="ECO:0007669"/>
    <property type="project" value="UniProtKB-KW"/>
</dbReference>
<dbReference type="CDD" id="cd04301">
    <property type="entry name" value="NAT_SF"/>
    <property type="match status" value="1"/>
</dbReference>
<organism evidence="6 8">
    <name type="scientific">Staphylococcus caeli</name>
    <dbReference type="NCBI Taxonomy" id="2201815"/>
    <lineage>
        <taxon>Bacteria</taxon>
        <taxon>Bacillati</taxon>
        <taxon>Bacillota</taxon>
        <taxon>Bacilli</taxon>
        <taxon>Bacillales</taxon>
        <taxon>Staphylococcaceae</taxon>
        <taxon>Staphylococcus</taxon>
    </lineage>
</organism>
<evidence type="ECO:0000256" key="2">
    <source>
        <dbReference type="ARBA" id="ARBA00022801"/>
    </source>
</evidence>
<dbReference type="PANTHER" id="PTHR43046:SF14">
    <property type="entry name" value="MUTT_NUDIX FAMILY PROTEIN"/>
    <property type="match status" value="1"/>
</dbReference>
<dbReference type="PROSITE" id="PS51186">
    <property type="entry name" value="GNAT"/>
    <property type="match status" value="1"/>
</dbReference>
<dbReference type="EMBL" id="FMPI01000010">
    <property type="protein sequence ID" value="SCS99991.1"/>
    <property type="molecule type" value="Genomic_DNA"/>
</dbReference>
<evidence type="ECO:0000259" key="3">
    <source>
        <dbReference type="PROSITE" id="PS51186"/>
    </source>
</evidence>
<dbReference type="InterPro" id="IPR016181">
    <property type="entry name" value="Acyl_CoA_acyltransferase"/>
</dbReference>
<dbReference type="Gene3D" id="3.90.79.10">
    <property type="entry name" value="Nucleoside Triphosphate Pyrophosphohydrolase"/>
    <property type="match status" value="1"/>
</dbReference>
<dbReference type="InterPro" id="IPR000086">
    <property type="entry name" value="NUDIX_hydrolase_dom"/>
</dbReference>
<dbReference type="Proteomes" id="UP000095768">
    <property type="component" value="Unassembled WGS sequence"/>
</dbReference>